<evidence type="ECO:0000313" key="2">
    <source>
        <dbReference type="EMBL" id="AQQ53676.1"/>
    </source>
</evidence>
<organism evidence="2 3">
    <name type="scientific">Planococcus lenghuensis</name>
    <dbReference type="NCBI Taxonomy" id="2213202"/>
    <lineage>
        <taxon>Bacteria</taxon>
        <taxon>Bacillati</taxon>
        <taxon>Bacillota</taxon>
        <taxon>Bacilli</taxon>
        <taxon>Bacillales</taxon>
        <taxon>Caryophanaceae</taxon>
        <taxon>Planococcus</taxon>
    </lineage>
</organism>
<evidence type="ECO:0000313" key="3">
    <source>
        <dbReference type="Proteomes" id="UP000188184"/>
    </source>
</evidence>
<dbReference type="PROSITE" id="PS51782">
    <property type="entry name" value="LYSM"/>
    <property type="match status" value="1"/>
</dbReference>
<dbReference type="Pfam" id="PF01476">
    <property type="entry name" value="LysM"/>
    <property type="match status" value="1"/>
</dbReference>
<accession>A0A1Q2KZV6</accession>
<name>A0A1Q2KZV6_9BACL</name>
<dbReference type="EMBL" id="CP019640">
    <property type="protein sequence ID" value="AQQ53676.1"/>
    <property type="molecule type" value="Genomic_DNA"/>
</dbReference>
<proteinExistence type="predicted"/>
<dbReference type="KEGG" id="pmar:B0X71_11695"/>
<dbReference type="SMART" id="SM00257">
    <property type="entry name" value="LysM"/>
    <property type="match status" value="1"/>
</dbReference>
<keyword evidence="3" id="KW-1185">Reference proteome</keyword>
<dbReference type="SUPFAM" id="SSF54106">
    <property type="entry name" value="LysM domain"/>
    <property type="match status" value="1"/>
</dbReference>
<reference evidence="2 3" key="1">
    <citation type="submission" date="2017-02" db="EMBL/GenBank/DDBJ databases">
        <title>The complete genomic sequence of a novel cold adapted crude oil-degrading bacterium Planococcus qaidamina Y42.</title>
        <authorList>
            <person name="Yang R."/>
        </authorList>
    </citation>
    <scope>NUCLEOTIDE SEQUENCE [LARGE SCALE GENOMIC DNA]</scope>
    <source>
        <strain evidence="2 3">Y42</strain>
    </source>
</reference>
<dbReference type="AlphaFoldDB" id="A0A1Q2KZV6"/>
<sequence>MTIIQRNTYVVIFLLFILLLSLFAIFAGEAGEVKVSHVQIEKGDSLWSLAEELGGDQPQEQWISEIMKMNNLRTAQIKAGDTLLVPQEQLEFTPDATQFAGEAK</sequence>
<dbReference type="Proteomes" id="UP000188184">
    <property type="component" value="Chromosome"/>
</dbReference>
<feature type="domain" description="LysM" evidence="1">
    <location>
        <begin position="36"/>
        <end position="85"/>
    </location>
</feature>
<dbReference type="InterPro" id="IPR018392">
    <property type="entry name" value="LysM"/>
</dbReference>
<protein>
    <recommendedName>
        <fullName evidence="1">LysM domain-containing protein</fullName>
    </recommendedName>
</protein>
<gene>
    <name evidence="2" type="ORF">B0X71_11695</name>
</gene>
<dbReference type="Gene3D" id="3.10.350.10">
    <property type="entry name" value="LysM domain"/>
    <property type="match status" value="1"/>
</dbReference>
<dbReference type="CDD" id="cd00118">
    <property type="entry name" value="LysM"/>
    <property type="match status" value="1"/>
</dbReference>
<dbReference type="OrthoDB" id="2679564at2"/>
<dbReference type="RefSeq" id="WP_077589574.1">
    <property type="nucleotide sequence ID" value="NZ_CP019640.1"/>
</dbReference>
<evidence type="ECO:0000259" key="1">
    <source>
        <dbReference type="PROSITE" id="PS51782"/>
    </source>
</evidence>
<dbReference type="InterPro" id="IPR036779">
    <property type="entry name" value="LysM_dom_sf"/>
</dbReference>